<dbReference type="PANTHER" id="PTHR37947:SF1">
    <property type="entry name" value="BLL2462 PROTEIN"/>
    <property type="match status" value="1"/>
</dbReference>
<dbReference type="InterPro" id="IPR010768">
    <property type="entry name" value="GATase1-like"/>
</dbReference>
<reference evidence="2 3" key="1">
    <citation type="submission" date="2018-06" db="EMBL/GenBank/DDBJ databases">
        <authorList>
            <consortium name="Pathogen Informatics"/>
            <person name="Doyle S."/>
        </authorList>
    </citation>
    <scope>NUCLEOTIDE SEQUENCE [LARGE SCALE GENOMIC DNA]</scope>
    <source>
        <strain evidence="3">ATCC 11859 / DSM 33 / NCIB 8841 / NCTC 4822</strain>
    </source>
</reference>
<dbReference type="InterPro" id="IPR029062">
    <property type="entry name" value="Class_I_gatase-like"/>
</dbReference>
<dbReference type="RefSeq" id="WP_256594298.1">
    <property type="nucleotide sequence ID" value="NZ_CP038012.1"/>
</dbReference>
<evidence type="ECO:0000313" key="3">
    <source>
        <dbReference type="Proteomes" id="UP000254519"/>
    </source>
</evidence>
<dbReference type="Pfam" id="PF07090">
    <property type="entry name" value="GATase1_like"/>
    <property type="match status" value="1"/>
</dbReference>
<dbReference type="SUPFAM" id="SSF52317">
    <property type="entry name" value="Class I glutamine amidotransferase-like"/>
    <property type="match status" value="1"/>
</dbReference>
<organism evidence="2 3">
    <name type="scientific">Sporosarcina pasteurii</name>
    <name type="common">Bacillus pasteurii</name>
    <dbReference type="NCBI Taxonomy" id="1474"/>
    <lineage>
        <taxon>Bacteria</taxon>
        <taxon>Bacillati</taxon>
        <taxon>Bacillota</taxon>
        <taxon>Bacilli</taxon>
        <taxon>Bacillales</taxon>
        <taxon>Caryophanaceae</taxon>
        <taxon>Sporosarcina</taxon>
    </lineage>
</organism>
<evidence type="ECO:0000313" key="2">
    <source>
        <dbReference type="EMBL" id="SUI99305.1"/>
    </source>
</evidence>
<keyword evidence="3" id="KW-1185">Reference proteome</keyword>
<dbReference type="InterPro" id="IPR017027">
    <property type="entry name" value="STM3548-like"/>
</dbReference>
<feature type="domain" description="Putative glutamine amidotransferase" evidence="1">
    <location>
        <begin position="2"/>
        <end position="243"/>
    </location>
</feature>
<dbReference type="Proteomes" id="UP000254519">
    <property type="component" value="Unassembled WGS sequence"/>
</dbReference>
<name>A0A380BD45_SPOPA</name>
<evidence type="ECO:0000259" key="1">
    <source>
        <dbReference type="Pfam" id="PF07090"/>
    </source>
</evidence>
<dbReference type="EMBL" id="UGYZ01000002">
    <property type="protein sequence ID" value="SUI99305.1"/>
    <property type="molecule type" value="Genomic_DNA"/>
</dbReference>
<dbReference type="AlphaFoldDB" id="A0A380BD45"/>
<protein>
    <submittedName>
        <fullName evidence="2">Uncharacterized membrane protein</fullName>
    </submittedName>
</protein>
<dbReference type="PANTHER" id="PTHR37947">
    <property type="entry name" value="BLL2462 PROTEIN"/>
    <property type="match status" value="1"/>
</dbReference>
<dbReference type="CDD" id="cd03143">
    <property type="entry name" value="A4_beta-galactosidase_middle_domain"/>
    <property type="match status" value="1"/>
</dbReference>
<sequence>MRVLFIGDSWTIHMIHTKGFDSFESTKYEEGATHLLNCLREGGVDVDYMPAHEVQVRFPKSVSELEIYDAIVISDIGANTFLLQNATFYDMESVPNALSMIKEYVENGGGLLMVGGYLSFSGIEGKANYSNTVIADVLPVIMKEGDDRFEAPEGVRPRNTETKHFITENIDQWPAYLGYNRFKAKPDATVLVETERDPFLVLGEYKGGKTACFASDCAPHWWPKQSLNWEHYQDLWINILKYVADAK</sequence>
<proteinExistence type="predicted"/>
<gene>
    <name evidence="2" type="ORF">NCTC4822_00555</name>
</gene>
<dbReference type="PIRSF" id="PIRSF034405">
    <property type="entry name" value="UCP034405"/>
    <property type="match status" value="1"/>
</dbReference>
<accession>A0A380BD45</accession>
<dbReference type="Gene3D" id="3.40.50.880">
    <property type="match status" value="1"/>
</dbReference>